<name>A0A968KTE4_9SPIO</name>
<dbReference type="RefSeq" id="WP_167704154.1">
    <property type="nucleotide sequence ID" value="NZ_CP118169.1"/>
</dbReference>
<dbReference type="GO" id="GO:0140359">
    <property type="term" value="F:ABC-type transporter activity"/>
    <property type="evidence" value="ECO:0007669"/>
    <property type="project" value="InterPro"/>
</dbReference>
<dbReference type="GO" id="GO:0016887">
    <property type="term" value="F:ATP hydrolysis activity"/>
    <property type="evidence" value="ECO:0007669"/>
    <property type="project" value="InterPro"/>
</dbReference>
<dbReference type="Proteomes" id="UP000752013">
    <property type="component" value="Unassembled WGS sequence"/>
</dbReference>
<dbReference type="CDD" id="cd03220">
    <property type="entry name" value="ABC_KpsT_Wzt"/>
    <property type="match status" value="1"/>
</dbReference>
<evidence type="ECO:0000256" key="3">
    <source>
        <dbReference type="ARBA" id="ARBA00022741"/>
    </source>
</evidence>
<evidence type="ECO:0000256" key="2">
    <source>
        <dbReference type="ARBA" id="ARBA00022448"/>
    </source>
</evidence>
<keyword evidence="7" id="KW-1185">Reference proteome</keyword>
<dbReference type="GO" id="GO:0005524">
    <property type="term" value="F:ATP binding"/>
    <property type="evidence" value="ECO:0007669"/>
    <property type="project" value="UniProtKB-KW"/>
</dbReference>
<dbReference type="InterPro" id="IPR015860">
    <property type="entry name" value="ABC_transpr_TagH-like"/>
</dbReference>
<dbReference type="InterPro" id="IPR050683">
    <property type="entry name" value="Bact_Polysacc_Export_ATP-bd"/>
</dbReference>
<evidence type="ECO:0000313" key="7">
    <source>
        <dbReference type="Proteomes" id="UP000752013"/>
    </source>
</evidence>
<gene>
    <name evidence="6" type="ORF">HCT46_06620</name>
</gene>
<proteinExistence type="inferred from homology"/>
<evidence type="ECO:0000256" key="1">
    <source>
        <dbReference type="ARBA" id="ARBA00005417"/>
    </source>
</evidence>
<keyword evidence="4 6" id="KW-0067">ATP-binding</keyword>
<comment type="similarity">
    <text evidence="1">Belongs to the ABC transporter superfamily.</text>
</comment>
<dbReference type="PANTHER" id="PTHR46743:SF2">
    <property type="entry name" value="TEICHOIC ACIDS EXPORT ATP-BINDING PROTEIN TAGH"/>
    <property type="match status" value="1"/>
</dbReference>
<dbReference type="Pfam" id="PF00005">
    <property type="entry name" value="ABC_tran"/>
    <property type="match status" value="1"/>
</dbReference>
<dbReference type="AlphaFoldDB" id="A0A968KTE4"/>
<organism evidence="6 7">
    <name type="scientific">Entomospira nematocerorum</name>
    <dbReference type="NCBI Taxonomy" id="2719987"/>
    <lineage>
        <taxon>Bacteria</taxon>
        <taxon>Pseudomonadati</taxon>
        <taxon>Spirochaetota</taxon>
        <taxon>Spirochaetia</taxon>
        <taxon>Spirochaetales</taxon>
        <taxon>Spirochaetaceae</taxon>
        <taxon>Entomospira</taxon>
    </lineage>
</organism>
<dbReference type="PANTHER" id="PTHR46743">
    <property type="entry name" value="TEICHOIC ACIDS EXPORT ATP-BINDING PROTEIN TAGH"/>
    <property type="match status" value="1"/>
</dbReference>
<dbReference type="InterPro" id="IPR027417">
    <property type="entry name" value="P-loop_NTPase"/>
</dbReference>
<evidence type="ECO:0000259" key="5">
    <source>
        <dbReference type="PROSITE" id="PS50893"/>
    </source>
</evidence>
<sequence length="270" mass="30178">MKEDEDYCSEEEAVLIVHKVSKKFTRSLKRTLLYATVDIMWALMPFLSRKRTDADEPVRLRKGEFLALKQVSFRLKKGDSVALLGVNGSGKTTLLRLIYGIYPFDRGHIEVRGRIGALLAAGVGFHSQMTGRENIYVNAAIIGMTKAEVDATFNDIIAFADIAEFIDAPVGTYSSGMRIRLGFAIVVHADIDILIADEVLAVGDGAFRKKCFDRIDYLKSRGVSIIFVSHILDQVKRTCEKAVYLRKGNMIAFGDTEEILEMYKRDNPGV</sequence>
<keyword evidence="3" id="KW-0547">Nucleotide-binding</keyword>
<keyword evidence="2" id="KW-0813">Transport</keyword>
<dbReference type="EMBL" id="JAATLK010000002">
    <property type="protein sequence ID" value="NIZ47580.1"/>
    <property type="molecule type" value="Genomic_DNA"/>
</dbReference>
<feature type="domain" description="ABC transporter" evidence="5">
    <location>
        <begin position="52"/>
        <end position="270"/>
    </location>
</feature>
<dbReference type="InterPro" id="IPR003593">
    <property type="entry name" value="AAA+_ATPase"/>
</dbReference>
<dbReference type="SMART" id="SM00382">
    <property type="entry name" value="AAA"/>
    <property type="match status" value="1"/>
</dbReference>
<reference evidence="6" key="1">
    <citation type="submission" date="2020-03" db="EMBL/GenBank/DDBJ databases">
        <title>Spirochaetal bacteria isolated from arthropods constitute a novel genus Entomospira genus novum within the order Spirochaetales.</title>
        <authorList>
            <person name="Grana-Miraglia L."/>
            <person name="Sikutova S."/>
            <person name="Fingerle V."/>
            <person name="Sing A."/>
            <person name="Castillo-Ramirez S."/>
            <person name="Margos G."/>
            <person name="Rudolf I."/>
        </authorList>
    </citation>
    <scope>NUCLEOTIDE SEQUENCE</scope>
    <source>
        <strain evidence="6">BR208</strain>
    </source>
</reference>
<comment type="caution">
    <text evidence="6">The sequence shown here is derived from an EMBL/GenBank/DDBJ whole genome shotgun (WGS) entry which is preliminary data.</text>
</comment>
<dbReference type="Gene3D" id="3.40.50.300">
    <property type="entry name" value="P-loop containing nucleotide triphosphate hydrolases"/>
    <property type="match status" value="1"/>
</dbReference>
<dbReference type="PROSITE" id="PS50893">
    <property type="entry name" value="ABC_TRANSPORTER_2"/>
    <property type="match status" value="1"/>
</dbReference>
<evidence type="ECO:0000256" key="4">
    <source>
        <dbReference type="ARBA" id="ARBA00022840"/>
    </source>
</evidence>
<dbReference type="SUPFAM" id="SSF52540">
    <property type="entry name" value="P-loop containing nucleoside triphosphate hydrolases"/>
    <property type="match status" value="1"/>
</dbReference>
<protein>
    <submittedName>
        <fullName evidence="6">ABC transporter ATP-binding protein</fullName>
    </submittedName>
</protein>
<dbReference type="InterPro" id="IPR003439">
    <property type="entry name" value="ABC_transporter-like_ATP-bd"/>
</dbReference>
<evidence type="ECO:0000313" key="6">
    <source>
        <dbReference type="EMBL" id="NIZ47580.1"/>
    </source>
</evidence>
<accession>A0A968KTE4</accession>
<dbReference type="GO" id="GO:0016020">
    <property type="term" value="C:membrane"/>
    <property type="evidence" value="ECO:0007669"/>
    <property type="project" value="InterPro"/>
</dbReference>